<dbReference type="Pfam" id="PF19778">
    <property type="entry name" value="RE_endonuc"/>
    <property type="match status" value="1"/>
</dbReference>
<organism evidence="3">
    <name type="scientific">Dolosigranulum savutiense</name>
    <dbReference type="NCBI Taxonomy" id="3110288"/>
    <lineage>
        <taxon>Bacteria</taxon>
        <taxon>Bacillati</taxon>
        <taxon>Bacillota</taxon>
        <taxon>Bacilli</taxon>
        <taxon>Lactobacillales</taxon>
        <taxon>Carnobacteriaceae</taxon>
        <taxon>Dolosigranulum</taxon>
    </lineage>
</organism>
<dbReference type="EMBL" id="CP142433">
    <property type="protein sequence ID" value="XBC46217.1"/>
    <property type="molecule type" value="Genomic_DNA"/>
</dbReference>
<keyword evidence="3" id="KW-0255">Endonuclease</keyword>
<dbReference type="NCBIfam" id="NF012027">
    <property type="entry name" value="PRK15483.1"/>
    <property type="match status" value="1"/>
</dbReference>
<evidence type="ECO:0000259" key="2">
    <source>
        <dbReference type="Pfam" id="PF19778"/>
    </source>
</evidence>
<evidence type="ECO:0000313" key="3">
    <source>
        <dbReference type="EMBL" id="XBC46217.1"/>
    </source>
</evidence>
<protein>
    <submittedName>
        <fullName evidence="3">Type III restriction-modification system endonuclease</fullName>
    </submittedName>
</protein>
<dbReference type="KEGG" id="dst:VUQ06_09110"/>
<dbReference type="GO" id="GO:0003677">
    <property type="term" value="F:DNA binding"/>
    <property type="evidence" value="ECO:0007669"/>
    <property type="project" value="InterPro"/>
</dbReference>
<accession>A0AB74TL29</accession>
<reference evidence="3" key="1">
    <citation type="submission" date="2023-12" db="EMBL/GenBank/DDBJ databases">
        <title>Dolosigranulum savutii sp. nov. isolated from human upper respiratory samples collected in Botswana.</title>
        <authorList>
            <person name="Kelly M.S."/>
        </authorList>
    </citation>
    <scope>NUCLEOTIDE SEQUENCE</scope>
    <source>
        <strain evidence="4">MSK294</strain>
        <strain evidence="3">MSK433</strain>
    </source>
</reference>
<gene>
    <name evidence="4" type="ORF">VUQ06_09110</name>
    <name evidence="3" type="ORF">VUQ08_00975</name>
</gene>
<dbReference type="EMBL" id="CP142435">
    <property type="protein sequence ID" value="XBC49626.1"/>
    <property type="molecule type" value="Genomic_DNA"/>
</dbReference>
<dbReference type="Pfam" id="PF04851">
    <property type="entry name" value="ResIII"/>
    <property type="match status" value="1"/>
</dbReference>
<evidence type="ECO:0000259" key="1">
    <source>
        <dbReference type="Pfam" id="PF04851"/>
    </source>
</evidence>
<keyword evidence="3" id="KW-0378">Hydrolase</keyword>
<keyword evidence="3" id="KW-0540">Nuclease</keyword>
<feature type="domain" description="Helicase/UvrB N-terminal" evidence="1">
    <location>
        <begin position="8"/>
        <end position="239"/>
    </location>
</feature>
<dbReference type="SUPFAM" id="SSF52540">
    <property type="entry name" value="P-loop containing nucleoside triphosphate hydrolases"/>
    <property type="match status" value="1"/>
</dbReference>
<sequence>MKIRLQELPHQQKALEAINEAFYGLDSHSDDLDRNFVYANPLIKFRGKEQANIDIKMETGTGKTFVGVNTIYEMHKKYGLFKFVIVVPSPAIKEGWRNFIEADFSRQHFQKDYENTHINLTMINAGDFDSSKGLLPAHLVEFIEGDRNNTSTIEVLLINSQMLNSANMEGIYTSGKNKGQDRFNQTMLNGYTKPIEALRAIRPVVIIDEPHKFPRGKSYYDSIKGLNPQMIIRFGATFPEVKKGRGRSAVSVKDYYRGEPQFNLNAVQAFNDGLVKGIDVYFPNITEAEAKDQCMVERVVNKELVLKRNGKTYTYKPGDDIGMEGDITYAGGRELSNGLELDTGMTLLPATMKNSYQELIIKQAIDKHFEVEQKNFMRESVTSPKVKTLTLFFIDSIKSYRHKEGWLKQIFEKHLKKKLDTLVAEYEFKTGQREVEYLSFLRATQKELQQQISWNMSEQKQQEKVGKGVHAGYFGEDRESSDEGIQAEVSDILENKEKLLSFKDDKGHWETRRFLFSKWTLREGWDNPNVFIIAKLRTSGSEISKIQEVGRGLRLPLDETGERLNQEDFSSRLSYLISYDERDFAEKLVSEVNSDAAVQLDTERLTRDMISVILDYHSELDEETLLEELDNKGIIKRNNDFKKNGLEELLKLYPVLAEKNRVKKDRITTGDKKIKERIKLKKENWQKMRDLWERFSHRYMLEFDRLSDNTLQLLLDEVMNNEENFVRYYPDFNYKKVGTNTSGAWVEEKTMPYAGSGPYPGIVYGKFIKRLAEATKLQPRQIHRSLAPVLREQYDGDTTYLSEETLKNLVRNFKAQFENRYAQSYQYQILDFQASTSVYDTSSQDFKEDILATVIGVNEDEDYVEDNKHLYELPPLRYDSVHPEKELLSRHHDSDTSIISFGKIPRRAIQIPKYIGGTTTPDFVYIVEKKDKKRIYLLVETKAEGDGKRIGDEKIIDIHKSFFSQLKEYGIEYQEAERPNQVWNKLRELVEMDED</sequence>
<dbReference type="InterPro" id="IPR045572">
    <property type="entry name" value="RE_endonuc_C"/>
</dbReference>
<evidence type="ECO:0000313" key="4">
    <source>
        <dbReference type="EMBL" id="XBC49626.1"/>
    </source>
</evidence>
<dbReference type="RefSeq" id="WP_347300546.1">
    <property type="nucleotide sequence ID" value="NZ_CP142433.1"/>
</dbReference>
<dbReference type="InterPro" id="IPR027417">
    <property type="entry name" value="P-loop_NTPase"/>
</dbReference>
<name>A0AB74TL29_9LACT</name>
<dbReference type="GO" id="GO:0015668">
    <property type="term" value="F:type III site-specific deoxyribonuclease activity"/>
    <property type="evidence" value="ECO:0007669"/>
    <property type="project" value="InterPro"/>
</dbReference>
<dbReference type="Gene3D" id="3.40.50.300">
    <property type="entry name" value="P-loop containing nucleotide triphosphate hydrolases"/>
    <property type="match status" value="2"/>
</dbReference>
<feature type="domain" description="Type III restriction enzyme C-terminal endonuclease" evidence="2">
    <location>
        <begin position="868"/>
        <end position="976"/>
    </location>
</feature>
<dbReference type="AlphaFoldDB" id="A0AB74TL29"/>
<proteinExistence type="predicted"/>
<dbReference type="CDD" id="cd18785">
    <property type="entry name" value="SF2_C"/>
    <property type="match status" value="1"/>
</dbReference>
<dbReference type="InterPro" id="IPR006935">
    <property type="entry name" value="Helicase/UvrB_N"/>
</dbReference>
<dbReference type="GO" id="GO:0005524">
    <property type="term" value="F:ATP binding"/>
    <property type="evidence" value="ECO:0007669"/>
    <property type="project" value="InterPro"/>
</dbReference>